<comment type="similarity">
    <text evidence="1">Belongs to the synembryn family.</text>
</comment>
<feature type="compositionally biased region" description="Basic and acidic residues" evidence="4">
    <location>
        <begin position="655"/>
        <end position="667"/>
    </location>
</feature>
<dbReference type="AlphaFoldDB" id="A0AAV0AF33"/>
<dbReference type="PANTHER" id="PTHR12425:SF5">
    <property type="entry name" value="SYNEMBRYN"/>
    <property type="match status" value="1"/>
</dbReference>
<dbReference type="EMBL" id="CALTRL010000028">
    <property type="protein sequence ID" value="CAH7666037.1"/>
    <property type="molecule type" value="Genomic_DNA"/>
</dbReference>
<keyword evidence="6" id="KW-1185">Reference proteome</keyword>
<feature type="region of interest" description="Disordered" evidence="4">
    <location>
        <begin position="266"/>
        <end position="289"/>
    </location>
</feature>
<gene>
    <name evidence="5" type="ORF">PPACK8108_LOCUS352</name>
</gene>
<evidence type="ECO:0000256" key="3">
    <source>
        <dbReference type="ARBA" id="ARBA00023186"/>
    </source>
</evidence>
<comment type="caution">
    <text evidence="5">The sequence shown here is derived from an EMBL/GenBank/DDBJ whole genome shotgun (WGS) entry which is preliminary data.</text>
</comment>
<proteinExistence type="inferred from homology"/>
<evidence type="ECO:0000313" key="6">
    <source>
        <dbReference type="Proteomes" id="UP001153365"/>
    </source>
</evidence>
<evidence type="ECO:0000256" key="2">
    <source>
        <dbReference type="ARBA" id="ARBA00022658"/>
    </source>
</evidence>
<feature type="compositionally biased region" description="Low complexity" evidence="4">
    <location>
        <begin position="266"/>
        <end position="280"/>
    </location>
</feature>
<reference evidence="5" key="1">
    <citation type="submission" date="2022-06" db="EMBL/GenBank/DDBJ databases">
        <authorList>
            <consortium name="SYNGENTA / RWTH Aachen University"/>
        </authorList>
    </citation>
    <scope>NUCLEOTIDE SEQUENCE</scope>
</reference>
<evidence type="ECO:0000256" key="4">
    <source>
        <dbReference type="SAM" id="MobiDB-lite"/>
    </source>
</evidence>
<dbReference type="Proteomes" id="UP001153365">
    <property type="component" value="Unassembled WGS sequence"/>
</dbReference>
<name>A0AAV0AF33_PHAPC</name>
<dbReference type="Pfam" id="PF10165">
    <property type="entry name" value="Ric8"/>
    <property type="match status" value="1"/>
</dbReference>
<evidence type="ECO:0000313" key="5">
    <source>
        <dbReference type="EMBL" id="CAH7666037.1"/>
    </source>
</evidence>
<protein>
    <submittedName>
        <fullName evidence="5">Guanine nucleotide exchange factor synembryn-domain-containing protein</fullName>
    </submittedName>
</protein>
<dbReference type="PANTHER" id="PTHR12425">
    <property type="entry name" value="SYNEMBRYN"/>
    <property type="match status" value="1"/>
</dbReference>
<accession>A0AAV0AF33</accession>
<dbReference type="GO" id="GO:0007186">
    <property type="term" value="P:G protein-coupled receptor signaling pathway"/>
    <property type="evidence" value="ECO:0007669"/>
    <property type="project" value="TreeGrafter"/>
</dbReference>
<feature type="compositionally biased region" description="Low complexity" evidence="4">
    <location>
        <begin position="112"/>
        <end position="121"/>
    </location>
</feature>
<feature type="region of interest" description="Disordered" evidence="4">
    <location>
        <begin position="112"/>
        <end position="133"/>
    </location>
</feature>
<dbReference type="GO" id="GO:0005085">
    <property type="term" value="F:guanyl-nucleotide exchange factor activity"/>
    <property type="evidence" value="ECO:0007669"/>
    <property type="project" value="UniProtKB-KW"/>
</dbReference>
<feature type="compositionally biased region" description="Polar residues" evidence="4">
    <location>
        <begin position="567"/>
        <end position="584"/>
    </location>
</feature>
<dbReference type="InterPro" id="IPR019318">
    <property type="entry name" value="Gua_nucleotide_exch_fac_Ric8"/>
</dbReference>
<evidence type="ECO:0000256" key="1">
    <source>
        <dbReference type="ARBA" id="ARBA00009049"/>
    </source>
</evidence>
<sequence>MQSQIGLSYPSLSPQLRSNNSTARDAFDGLIRCLDECQDGLEPSDRSRWIEALIHDLEPSCSSSRSTWTPVTLYRCLTALKYLGRSPLGTSQLTSHIPLLTRLANLSCSDQLQDSSSTTTTAEDPGSSSPDPTYDSLIVEESLRILANTLFLHPLSRSSPDLLPALDSLVRLAISTTTNQTSHQNATIIFLAARVLFLITAVPSTLAIELVERTAMALDLKQSLKLQVTQTISSDSRPIPPDALIEYLKLIFNVMVQYPRSLSQFSNLSSTSSVPPSQTSGERGLEPDGNDSGLNCLATACGHSPSLRQKLRRFSIKNPIHSLKNKDPTSSHNGASSLDTDDAVYVTEPKNKIFSGLLPYLVQLFLLEPIPDPPVLKSPLISYIHCFLNFSPLALPFLENVYQLPQDFRTDRAIPPLILKLLMIVDRVIKIYDDPDDESIQERCKKDGMDLLDLTHLFLLLTSLITPTDNSDHGITGSSLSESSREALRRMVVPEDIDRTVGLQKQNNFIGRVLRIVNCVSCESLKIAAGGFLYALYDEDGWIWPMAGYFVSIGRFGFESESKNQRTKSTNINPITGTLWSSVDETGGENHMSEEDKEREADRLCSLFDRMNRNGIIKAEDPRRRAVDTGRFEEIEKSLERMEEKEGVEEEEEAMRELQKYRERLKK</sequence>
<keyword evidence="2" id="KW-0344">Guanine-nucleotide releasing factor</keyword>
<organism evidence="5 6">
    <name type="scientific">Phakopsora pachyrhizi</name>
    <name type="common">Asian soybean rust disease fungus</name>
    <dbReference type="NCBI Taxonomy" id="170000"/>
    <lineage>
        <taxon>Eukaryota</taxon>
        <taxon>Fungi</taxon>
        <taxon>Dikarya</taxon>
        <taxon>Basidiomycota</taxon>
        <taxon>Pucciniomycotina</taxon>
        <taxon>Pucciniomycetes</taxon>
        <taxon>Pucciniales</taxon>
        <taxon>Phakopsoraceae</taxon>
        <taxon>Phakopsora</taxon>
    </lineage>
</organism>
<keyword evidence="3" id="KW-0143">Chaperone</keyword>
<dbReference type="GO" id="GO:0005737">
    <property type="term" value="C:cytoplasm"/>
    <property type="evidence" value="ECO:0007669"/>
    <property type="project" value="TreeGrafter"/>
</dbReference>
<dbReference type="GO" id="GO:0001965">
    <property type="term" value="F:G-protein alpha-subunit binding"/>
    <property type="evidence" value="ECO:0007669"/>
    <property type="project" value="TreeGrafter"/>
</dbReference>
<feature type="region of interest" description="Disordered" evidence="4">
    <location>
        <begin position="567"/>
        <end position="599"/>
    </location>
</feature>
<feature type="region of interest" description="Disordered" evidence="4">
    <location>
        <begin position="639"/>
        <end position="667"/>
    </location>
</feature>